<evidence type="ECO:0000313" key="2">
    <source>
        <dbReference type="EMBL" id="SCL23644.1"/>
    </source>
</evidence>
<protein>
    <submittedName>
        <fullName evidence="2">Helix-turn-helix domain-containing protein</fullName>
    </submittedName>
</protein>
<organism evidence="2 3">
    <name type="scientific">Micromonospora pallida</name>
    <dbReference type="NCBI Taxonomy" id="145854"/>
    <lineage>
        <taxon>Bacteria</taxon>
        <taxon>Bacillati</taxon>
        <taxon>Actinomycetota</taxon>
        <taxon>Actinomycetes</taxon>
        <taxon>Micromonosporales</taxon>
        <taxon>Micromonosporaceae</taxon>
        <taxon>Micromonospora</taxon>
    </lineage>
</organism>
<keyword evidence="3" id="KW-1185">Reference proteome</keyword>
<dbReference type="InterPro" id="IPR001387">
    <property type="entry name" value="Cro/C1-type_HTH"/>
</dbReference>
<evidence type="ECO:0000259" key="1">
    <source>
        <dbReference type="PROSITE" id="PS50943"/>
    </source>
</evidence>
<dbReference type="EMBL" id="FMHW01000002">
    <property type="protein sequence ID" value="SCL23644.1"/>
    <property type="molecule type" value="Genomic_DNA"/>
</dbReference>
<accession>A0A1C6S2D9</accession>
<sequence length="402" mass="42861">MSRAELPIGRRVAQWRVRRRMSQQVFADRLGKSKSWVDKVERGVRALDRFSVIEEIADVLRIDLVVLLRRDAPPSAAMAGVADGVDGVDGVRAALVRHDVFRSDVDGRPVPSPDEVAHGVGHAWLAYQHARYPQLVRMLPDLLDTAGRCHTRHPDEGAELLVQAYRISSSVLVKLGDADLAWLAADRAVAAAADDPLRAATAAVSLGQALRALGRERLAMTATVTAAHRIAPAPQKASPGELAVCGTLLLQGALAAAGCGDAPSVTELVDQAADLADLVGDGPEHHQTSFGPTVVELVRVVVAAEVGDVGDALRRHAAVTRRDAWRRLPAEHRAAYLVDTARAYLEVGDLRGAGRLLVDADRAAPAEVRCRPTARTVLGEVYRDGPDAPGVARLATAIGLTR</sequence>
<dbReference type="Pfam" id="PF13560">
    <property type="entry name" value="HTH_31"/>
    <property type="match status" value="1"/>
</dbReference>
<evidence type="ECO:0000313" key="3">
    <source>
        <dbReference type="Proteomes" id="UP000198959"/>
    </source>
</evidence>
<dbReference type="CDD" id="cd00093">
    <property type="entry name" value="HTH_XRE"/>
    <property type="match status" value="1"/>
</dbReference>
<dbReference type="SMART" id="SM00530">
    <property type="entry name" value="HTH_XRE"/>
    <property type="match status" value="1"/>
</dbReference>
<dbReference type="PROSITE" id="PS50943">
    <property type="entry name" value="HTH_CROC1"/>
    <property type="match status" value="1"/>
</dbReference>
<dbReference type="STRING" id="145854.GA0074692_1619"/>
<dbReference type="InterPro" id="IPR010982">
    <property type="entry name" value="Lambda_DNA-bd_dom_sf"/>
</dbReference>
<dbReference type="Gene3D" id="1.10.260.40">
    <property type="entry name" value="lambda repressor-like DNA-binding domains"/>
    <property type="match status" value="1"/>
</dbReference>
<gene>
    <name evidence="2" type="ORF">GA0074692_1619</name>
</gene>
<feature type="domain" description="HTH cro/C1-type" evidence="1">
    <location>
        <begin position="12"/>
        <end position="67"/>
    </location>
</feature>
<dbReference type="Proteomes" id="UP000198959">
    <property type="component" value="Unassembled WGS sequence"/>
</dbReference>
<proteinExistence type="predicted"/>
<reference evidence="3" key="1">
    <citation type="submission" date="2016-06" db="EMBL/GenBank/DDBJ databases">
        <authorList>
            <person name="Varghese N."/>
            <person name="Submissions Spin"/>
        </authorList>
    </citation>
    <scope>NUCLEOTIDE SEQUENCE [LARGE SCALE GENOMIC DNA]</scope>
    <source>
        <strain evidence="3">DSM 43817</strain>
    </source>
</reference>
<dbReference type="SUPFAM" id="SSF47413">
    <property type="entry name" value="lambda repressor-like DNA-binding domains"/>
    <property type="match status" value="1"/>
</dbReference>
<name>A0A1C6S2D9_9ACTN</name>
<dbReference type="AlphaFoldDB" id="A0A1C6S2D9"/>
<dbReference type="GO" id="GO:0003677">
    <property type="term" value="F:DNA binding"/>
    <property type="evidence" value="ECO:0007669"/>
    <property type="project" value="InterPro"/>
</dbReference>